<dbReference type="EMBL" id="BART01012516">
    <property type="protein sequence ID" value="GAG81954.1"/>
    <property type="molecule type" value="Genomic_DNA"/>
</dbReference>
<comment type="caution">
    <text evidence="1">The sequence shown here is derived from an EMBL/GenBank/DDBJ whole genome shotgun (WGS) entry which is preliminary data.</text>
</comment>
<gene>
    <name evidence="1" type="ORF">S01H4_26083</name>
</gene>
<reference evidence="1" key="1">
    <citation type="journal article" date="2014" name="Front. Microbiol.">
        <title>High frequency of phylogenetically diverse reductive dehalogenase-homologous genes in deep subseafloor sedimentary metagenomes.</title>
        <authorList>
            <person name="Kawai M."/>
            <person name="Futagami T."/>
            <person name="Toyoda A."/>
            <person name="Takaki Y."/>
            <person name="Nishi S."/>
            <person name="Hori S."/>
            <person name="Arai W."/>
            <person name="Tsubouchi T."/>
            <person name="Morono Y."/>
            <person name="Uchiyama I."/>
            <person name="Ito T."/>
            <person name="Fujiyama A."/>
            <person name="Inagaki F."/>
            <person name="Takami H."/>
        </authorList>
    </citation>
    <scope>NUCLEOTIDE SEQUENCE</scope>
    <source>
        <strain evidence="1">Expedition CK06-06</strain>
    </source>
</reference>
<dbReference type="GO" id="GO:0004512">
    <property type="term" value="F:inositol-3-phosphate synthase activity"/>
    <property type="evidence" value="ECO:0007669"/>
    <property type="project" value="TreeGrafter"/>
</dbReference>
<dbReference type="Gene3D" id="3.40.50.720">
    <property type="entry name" value="NAD(P)-binding Rossmann-like Domain"/>
    <property type="match status" value="1"/>
</dbReference>
<dbReference type="PANTHER" id="PTHR43125">
    <property type="entry name" value="INOSITOL-3-PHOSPHATE SYNTHASE"/>
    <property type="match status" value="1"/>
</dbReference>
<name>X1AIP9_9ZZZZ</name>
<protein>
    <submittedName>
        <fullName evidence="1">Uncharacterized protein</fullName>
    </submittedName>
</protein>
<sequence length="142" mass="16078">KDSRKAIGLMHWNIGGYEPFDIEVVAAFDIDKRKVGKDVSEAIFAFPNCTTVFCKDIPEIEVRVQMGRILDGFADHMRDYPDQCTFVLAEEKEATREDLVKTLKESGVEILLNYMPVGSEKAAKFPTPAIAILIFFIFYSSF</sequence>
<dbReference type="AlphaFoldDB" id="X1AIP9"/>
<accession>X1AIP9</accession>
<feature type="non-terminal residue" evidence="1">
    <location>
        <position position="1"/>
    </location>
</feature>
<dbReference type="SUPFAM" id="SSF51735">
    <property type="entry name" value="NAD(P)-binding Rossmann-fold domains"/>
    <property type="match status" value="1"/>
</dbReference>
<proteinExistence type="predicted"/>
<evidence type="ECO:0000313" key="1">
    <source>
        <dbReference type="EMBL" id="GAG81954.1"/>
    </source>
</evidence>
<dbReference type="PANTHER" id="PTHR43125:SF1">
    <property type="entry name" value="INOSITOL-3-PHOSPHATE SYNTHASE"/>
    <property type="match status" value="1"/>
</dbReference>
<dbReference type="GO" id="GO:0006021">
    <property type="term" value="P:inositol biosynthetic process"/>
    <property type="evidence" value="ECO:0007669"/>
    <property type="project" value="TreeGrafter"/>
</dbReference>
<dbReference type="InterPro" id="IPR036291">
    <property type="entry name" value="NAD(P)-bd_dom_sf"/>
</dbReference>
<organism evidence="1">
    <name type="scientific">marine sediment metagenome</name>
    <dbReference type="NCBI Taxonomy" id="412755"/>
    <lineage>
        <taxon>unclassified sequences</taxon>
        <taxon>metagenomes</taxon>
        <taxon>ecological metagenomes</taxon>
    </lineage>
</organism>
<dbReference type="InterPro" id="IPR052199">
    <property type="entry name" value="MIPS"/>
</dbReference>